<evidence type="ECO:0000313" key="7">
    <source>
        <dbReference type="EMBL" id="MBP2025516.1"/>
    </source>
</evidence>
<evidence type="ECO:0000313" key="8">
    <source>
        <dbReference type="Proteomes" id="UP001519306"/>
    </source>
</evidence>
<feature type="transmembrane region" description="Helical" evidence="6">
    <location>
        <begin position="464"/>
        <end position="481"/>
    </location>
</feature>
<feature type="transmembrane region" description="Helical" evidence="6">
    <location>
        <begin position="369"/>
        <end position="389"/>
    </location>
</feature>
<accession>A0ABS4KEC0</accession>
<feature type="transmembrane region" description="Helical" evidence="6">
    <location>
        <begin position="133"/>
        <end position="153"/>
    </location>
</feature>
<dbReference type="Pfam" id="PF03606">
    <property type="entry name" value="DcuC"/>
    <property type="match status" value="1"/>
</dbReference>
<sequence>MDTKKKKKSLSAFSILFIILFVIFIISKLLNGMGFDPIEDRITGEMVSQVTGAKISTLVMSPYNGFVDAIDISIFVLVLGGFLGIIQSTGALEAGIHSLVKKRKGKELSLIVILMILFSIGGTTYGMAEETVAFYGIITMAMVAAGFDSLVAVGTICLGAGAGVLGSTVNPFSISAAVDALKGVGIDANQKIILPIGVVLWIVTLIICIFTVTKYAKKVQEDKGSTLLSLQEQEDMRNEFSLSDSEKLEFTGKHKAILIVFAITFIVMIGSLIPWKDLGVNVFDGWSSKLTGEDYGDWYFGEIAMWFFIMGIVTAIVAGMSEKEIVNEFIAGAADILSVVLIIVVSRAVSVLMSSTHIDALILDRAAKALYGLSPIIFVIGSYLLYLFLSFLIPSTSGLASVSIPVMGGLAYALDMSPEVMIMIFSAGCGLINLITPTSGVVMGGLEMAKVEYSTWVKFVTKPMLIIAVVNVVILCASMLMF</sequence>
<protein>
    <submittedName>
        <fullName evidence="7">Ion transporter superfamily protein YfcC</fullName>
    </submittedName>
</protein>
<dbReference type="PANTHER" id="PTHR43652:SF6">
    <property type="entry name" value="ARGININE REPRESSOR"/>
    <property type="match status" value="1"/>
</dbReference>
<feature type="transmembrane region" description="Helical" evidence="6">
    <location>
        <begin position="12"/>
        <end position="30"/>
    </location>
</feature>
<gene>
    <name evidence="7" type="ORF">J2Z71_001049</name>
</gene>
<feature type="transmembrane region" description="Helical" evidence="6">
    <location>
        <begin position="108"/>
        <end position="127"/>
    </location>
</feature>
<feature type="transmembrane region" description="Helical" evidence="6">
    <location>
        <begin position="298"/>
        <end position="317"/>
    </location>
</feature>
<dbReference type="RefSeq" id="WP_210060806.1">
    <property type="nucleotide sequence ID" value="NZ_JAGGLJ010000008.1"/>
</dbReference>
<feature type="transmembrane region" description="Helical" evidence="6">
    <location>
        <begin position="160"/>
        <end position="180"/>
    </location>
</feature>
<keyword evidence="3 6" id="KW-0812">Transmembrane</keyword>
<keyword evidence="2" id="KW-1003">Cell membrane</keyword>
<feature type="transmembrane region" description="Helical" evidence="6">
    <location>
        <begin position="396"/>
        <end position="414"/>
    </location>
</feature>
<dbReference type="Proteomes" id="UP001519306">
    <property type="component" value="Unassembled WGS sequence"/>
</dbReference>
<reference evidence="7 8" key="1">
    <citation type="submission" date="2021-03" db="EMBL/GenBank/DDBJ databases">
        <title>Genomic Encyclopedia of Type Strains, Phase IV (KMG-IV): sequencing the most valuable type-strain genomes for metagenomic binning, comparative biology and taxonomic classification.</title>
        <authorList>
            <person name="Goeker M."/>
        </authorList>
    </citation>
    <scope>NUCLEOTIDE SEQUENCE [LARGE SCALE GENOMIC DNA]</scope>
    <source>
        <strain evidence="7 8">DSM 27563</strain>
    </source>
</reference>
<dbReference type="InterPro" id="IPR051679">
    <property type="entry name" value="DASS-Related_Transporters"/>
</dbReference>
<proteinExistence type="predicted"/>
<comment type="subcellular location">
    <subcellularLocation>
        <location evidence="1">Cell membrane</location>
        <topology evidence="1">Multi-pass membrane protein</topology>
    </subcellularLocation>
</comment>
<keyword evidence="5 6" id="KW-0472">Membrane</keyword>
<evidence type="ECO:0000256" key="3">
    <source>
        <dbReference type="ARBA" id="ARBA00022692"/>
    </source>
</evidence>
<keyword evidence="4 6" id="KW-1133">Transmembrane helix</keyword>
<evidence type="ECO:0000256" key="4">
    <source>
        <dbReference type="ARBA" id="ARBA00022989"/>
    </source>
</evidence>
<name>A0ABS4KEC0_9FIRM</name>
<organism evidence="7 8">
    <name type="scientific">Peptoniphilus stercorisuis</name>
    <dbReference type="NCBI Taxonomy" id="1436965"/>
    <lineage>
        <taxon>Bacteria</taxon>
        <taxon>Bacillati</taxon>
        <taxon>Bacillota</taxon>
        <taxon>Tissierellia</taxon>
        <taxon>Tissierellales</taxon>
        <taxon>Peptoniphilaceae</taxon>
        <taxon>Peptoniphilus</taxon>
    </lineage>
</organism>
<feature type="transmembrane region" description="Helical" evidence="6">
    <location>
        <begin position="72"/>
        <end position="96"/>
    </location>
</feature>
<comment type="caution">
    <text evidence="7">The sequence shown here is derived from an EMBL/GenBank/DDBJ whole genome shotgun (WGS) entry which is preliminary data.</text>
</comment>
<feature type="transmembrane region" description="Helical" evidence="6">
    <location>
        <begin position="192"/>
        <end position="213"/>
    </location>
</feature>
<dbReference type="PANTHER" id="PTHR43652">
    <property type="entry name" value="BASIC AMINO ACID ANTIPORTER YFCC-RELATED"/>
    <property type="match status" value="1"/>
</dbReference>
<evidence type="ECO:0000256" key="2">
    <source>
        <dbReference type="ARBA" id="ARBA00022475"/>
    </source>
</evidence>
<dbReference type="EMBL" id="JAGGLJ010000008">
    <property type="protein sequence ID" value="MBP2025516.1"/>
    <property type="molecule type" value="Genomic_DNA"/>
</dbReference>
<feature type="transmembrane region" description="Helical" evidence="6">
    <location>
        <begin position="256"/>
        <end position="275"/>
    </location>
</feature>
<evidence type="ECO:0000256" key="6">
    <source>
        <dbReference type="SAM" id="Phobius"/>
    </source>
</evidence>
<feature type="transmembrane region" description="Helical" evidence="6">
    <location>
        <begin position="420"/>
        <end position="443"/>
    </location>
</feature>
<feature type="transmembrane region" description="Helical" evidence="6">
    <location>
        <begin position="329"/>
        <end position="349"/>
    </location>
</feature>
<keyword evidence="8" id="KW-1185">Reference proteome</keyword>
<dbReference type="InterPro" id="IPR018385">
    <property type="entry name" value="C4_dicarb_anaerob_car-like"/>
</dbReference>
<evidence type="ECO:0000256" key="5">
    <source>
        <dbReference type="ARBA" id="ARBA00023136"/>
    </source>
</evidence>
<evidence type="ECO:0000256" key="1">
    <source>
        <dbReference type="ARBA" id="ARBA00004651"/>
    </source>
</evidence>